<keyword evidence="3" id="KW-1185">Reference proteome</keyword>
<evidence type="ECO:0000313" key="2">
    <source>
        <dbReference type="EMBL" id="MBU5625702.1"/>
    </source>
</evidence>
<proteinExistence type="predicted"/>
<dbReference type="PANTHER" id="PTHR13932:SF1">
    <property type="entry name" value="OXYGEN-INDEPENDENT COPROPORPHYRINOGEN-III OXIDASE-LIKE PROTEIN HEMZ"/>
    <property type="match status" value="1"/>
</dbReference>
<dbReference type="SFLD" id="SFLDG01082">
    <property type="entry name" value="B12-binding_domain_containing"/>
    <property type="match status" value="1"/>
</dbReference>
<organism evidence="2 3">
    <name type="scientific">Dysosmobacter acutus</name>
    <dbReference type="NCBI Taxonomy" id="2841504"/>
    <lineage>
        <taxon>Bacteria</taxon>
        <taxon>Bacillati</taxon>
        <taxon>Bacillota</taxon>
        <taxon>Clostridia</taxon>
        <taxon>Eubacteriales</taxon>
        <taxon>Oscillospiraceae</taxon>
        <taxon>Dysosmobacter</taxon>
    </lineage>
</organism>
<reference evidence="2 3" key="1">
    <citation type="submission" date="2021-06" db="EMBL/GenBank/DDBJ databases">
        <authorList>
            <person name="Sun Q."/>
            <person name="Li D."/>
        </authorList>
    </citation>
    <scope>NUCLEOTIDE SEQUENCE [LARGE SCALE GENOMIC DNA]</scope>
    <source>
        <strain evidence="2 3">MSJ-2</strain>
    </source>
</reference>
<feature type="domain" description="Radical SAM core" evidence="1">
    <location>
        <begin position="163"/>
        <end position="400"/>
    </location>
</feature>
<dbReference type="PROSITE" id="PS51918">
    <property type="entry name" value="RADICAL_SAM"/>
    <property type="match status" value="1"/>
</dbReference>
<dbReference type="CDD" id="cd01335">
    <property type="entry name" value="Radical_SAM"/>
    <property type="match status" value="1"/>
</dbReference>
<dbReference type="InterPro" id="IPR034505">
    <property type="entry name" value="Coproporphyrinogen-III_oxidase"/>
</dbReference>
<dbReference type="SMART" id="SM00729">
    <property type="entry name" value="Elp3"/>
    <property type="match status" value="1"/>
</dbReference>
<dbReference type="RefSeq" id="WP_216557976.1">
    <property type="nucleotide sequence ID" value="NZ_JAHLQN010000001.1"/>
</dbReference>
<dbReference type="EMBL" id="JAHLQN010000001">
    <property type="protein sequence ID" value="MBU5625702.1"/>
    <property type="molecule type" value="Genomic_DNA"/>
</dbReference>
<dbReference type="InterPro" id="IPR023995">
    <property type="entry name" value="HemZ"/>
</dbReference>
<dbReference type="SFLD" id="SFLDS00029">
    <property type="entry name" value="Radical_SAM"/>
    <property type="match status" value="1"/>
</dbReference>
<keyword evidence="2" id="KW-0560">Oxidoreductase</keyword>
<dbReference type="Pfam" id="PF04055">
    <property type="entry name" value="Radical_SAM"/>
    <property type="match status" value="1"/>
</dbReference>
<dbReference type="SFLD" id="SFLDF00310">
    <property type="entry name" value="oxygen-independent_coproporphy"/>
    <property type="match status" value="1"/>
</dbReference>
<evidence type="ECO:0000313" key="3">
    <source>
        <dbReference type="Proteomes" id="UP000787672"/>
    </source>
</evidence>
<dbReference type="InterPro" id="IPR007197">
    <property type="entry name" value="rSAM"/>
</dbReference>
<comment type="caution">
    <text evidence="2">The sequence shown here is derived from an EMBL/GenBank/DDBJ whole genome shotgun (WGS) entry which is preliminary data.</text>
</comment>
<dbReference type="NCBIfam" id="TIGR03994">
    <property type="entry name" value="rSAM_HemZ"/>
    <property type="match status" value="1"/>
</dbReference>
<accession>A0ABS6F7X8</accession>
<dbReference type="EC" id="1.3.98.3" evidence="2"/>
<protein>
    <submittedName>
        <fullName evidence="2">Coproporphyrinogen dehydrogenase HemZ</fullName>
        <ecNumber evidence="2">1.3.98.3</ecNumber>
    </submittedName>
</protein>
<dbReference type="Proteomes" id="UP000787672">
    <property type="component" value="Unassembled WGS sequence"/>
</dbReference>
<dbReference type="PANTHER" id="PTHR13932">
    <property type="entry name" value="COPROPORPHYRINIGEN III OXIDASE"/>
    <property type="match status" value="1"/>
</dbReference>
<dbReference type="InterPro" id="IPR006638">
    <property type="entry name" value="Elp3/MiaA/NifB-like_rSAM"/>
</dbReference>
<evidence type="ECO:0000259" key="1">
    <source>
        <dbReference type="PROSITE" id="PS51918"/>
    </source>
</evidence>
<gene>
    <name evidence="2" type="primary">hemZ</name>
    <name evidence="2" type="ORF">KQI82_01980</name>
</gene>
<dbReference type="SFLD" id="SFLDG01065">
    <property type="entry name" value="anaerobic_coproporphyrinogen-I"/>
    <property type="match status" value="1"/>
</dbReference>
<sequence length="497" mass="55681">MKLQFQGHDYQYALEQSLLALFPQERPLYDPIAPEDRSWARVSLVQEGPVWTARTLLRHGDQEEEGVSRETIPEDCGPFEAEREKQKIVKLSFFQAARSVTGVTPPWGALTGIRPGKLAARFLEEGKSEQETDRLLRDVYFVSPQRRRMCIETARQGLNAAAALSPRDIALYVGIPFCPTRCAYCSFVSNSVEKSFALVEPYLQSLLSEVRSAGEMTARLGLRVRAFYMGGGTPTTLTAEQMDRLLTEVERSFDLSGCLEITIEAGRPDTISPEKLGVLKAHRTTRVSVNPQTMEDRVLHAIGRRHSAEDILRAMEDVRAARFDHVNMDLIAGLPEDSAEGFRRTLNTVLTLGADNITVHTLSLKKGSRITLENRAIPSSEEVGRMVDYSIERLRGAGLAPYYLYRQKYMSGSFENTGWCVPGAEGLYNIYIMEELCSILSLGAGGSTKMVDARLGRIERVFNLKYPKEYIERPEKIQANQAAFAAFYNGAEDRSTR</sequence>
<name>A0ABS6F7X8_9FIRM</name>
<dbReference type="GO" id="GO:0051989">
    <property type="term" value="F:coproporphyrinogen dehydrogenase activity"/>
    <property type="evidence" value="ECO:0007669"/>
    <property type="project" value="UniProtKB-EC"/>
</dbReference>